<evidence type="ECO:0000313" key="3">
    <source>
        <dbReference type="Proteomes" id="UP000190777"/>
    </source>
</evidence>
<organism evidence="2 3">
    <name type="scientific">Moraxella equi</name>
    <dbReference type="NCBI Taxonomy" id="60442"/>
    <lineage>
        <taxon>Bacteria</taxon>
        <taxon>Pseudomonadati</taxon>
        <taxon>Pseudomonadota</taxon>
        <taxon>Gammaproteobacteria</taxon>
        <taxon>Moraxellales</taxon>
        <taxon>Moraxellaceae</taxon>
        <taxon>Moraxella</taxon>
    </lineage>
</organism>
<dbReference type="Proteomes" id="UP000190777">
    <property type="component" value="Unassembled WGS sequence"/>
</dbReference>
<gene>
    <name evidence="2" type="ORF">B5J93_13155</name>
</gene>
<dbReference type="NCBIfam" id="NF041109">
    <property type="entry name" value="VF_TspB_C_term"/>
    <property type="match status" value="1"/>
</dbReference>
<dbReference type="EMBL" id="MXAP01000191">
    <property type="protein sequence ID" value="OPH33163.1"/>
    <property type="molecule type" value="Genomic_DNA"/>
</dbReference>
<proteinExistence type="predicted"/>
<dbReference type="RefSeq" id="WP_115236945.1">
    <property type="nucleotide sequence ID" value="NZ_MXAP01000191.1"/>
</dbReference>
<keyword evidence="3" id="KW-1185">Reference proteome</keyword>
<keyword evidence="1" id="KW-0812">Transmembrane</keyword>
<evidence type="ECO:0000313" key="2">
    <source>
        <dbReference type="EMBL" id="OPH33163.1"/>
    </source>
</evidence>
<keyword evidence="1" id="KW-1133">Transmembrane helix</keyword>
<sequence length="61" mass="6608">MYLRFGGQCPAPVTHNLGLNNATFTIDLTPLCQFAILVRPAILAMAYFLAIGIIANAIRDT</sequence>
<feature type="transmembrane region" description="Helical" evidence="1">
    <location>
        <begin position="34"/>
        <end position="58"/>
    </location>
</feature>
<keyword evidence="1" id="KW-0472">Membrane</keyword>
<name>A0ABX3NEF1_9GAMM</name>
<comment type="caution">
    <text evidence="2">The sequence shown here is derived from an EMBL/GenBank/DDBJ whole genome shotgun (WGS) entry which is preliminary data.</text>
</comment>
<reference evidence="2 3" key="1">
    <citation type="submission" date="2017-03" db="EMBL/GenBank/DDBJ databases">
        <title>Draft genome sequence of Moraxella equi CCUG 4950T type strain.</title>
        <authorList>
            <person name="Salva-Serra F."/>
            <person name="Engstrom-Jakobsson H."/>
            <person name="Thorell K."/>
            <person name="Jaen-Luchoro D."/>
            <person name="Gonzales-Siles L."/>
            <person name="Karlsson R."/>
            <person name="Yazdan S."/>
            <person name="Boulund F."/>
            <person name="Johnning A."/>
            <person name="Engstrand L."/>
            <person name="Kristiansson E."/>
            <person name="Moore E."/>
        </authorList>
    </citation>
    <scope>NUCLEOTIDE SEQUENCE [LARGE SCALE GENOMIC DNA]</scope>
    <source>
        <strain evidence="2 3">CCUG 4950</strain>
    </source>
</reference>
<accession>A0ABX3NEF1</accession>
<protein>
    <submittedName>
        <fullName evidence="2">Uncharacterized protein</fullName>
    </submittedName>
</protein>
<evidence type="ECO:0000256" key="1">
    <source>
        <dbReference type="SAM" id="Phobius"/>
    </source>
</evidence>